<dbReference type="OrthoDB" id="5419730at2"/>
<dbReference type="Proteomes" id="UP000035036">
    <property type="component" value="Chromosome"/>
</dbReference>
<evidence type="ECO:0000313" key="3">
    <source>
        <dbReference type="Proteomes" id="UP000035036"/>
    </source>
</evidence>
<dbReference type="STRING" id="483547.GSUB_14675"/>
<feature type="domain" description="Polymerase nucleotidyl transferase" evidence="1">
    <location>
        <begin position="12"/>
        <end position="57"/>
    </location>
</feature>
<dbReference type="GO" id="GO:0016779">
    <property type="term" value="F:nucleotidyltransferase activity"/>
    <property type="evidence" value="ECO:0007669"/>
    <property type="project" value="InterPro"/>
</dbReference>
<name>A0A0B5FSC7_9BACT</name>
<dbReference type="InterPro" id="IPR002934">
    <property type="entry name" value="Polymerase_NTP_transf_dom"/>
</dbReference>
<dbReference type="Pfam" id="PF01909">
    <property type="entry name" value="NTP_transf_2"/>
    <property type="match status" value="1"/>
</dbReference>
<keyword evidence="3" id="KW-1185">Reference proteome</keyword>
<accession>A0A0B5FSC7</accession>
<reference evidence="2 3" key="1">
    <citation type="journal article" date="2015" name="Genome Announc.">
        <title>Genomes of Geoalkalibacter ferrihydriticus Z-0531T and Geoalkalibacter subterraneus Red1T, Two Haloalkaliphilic Metal-Reducing Deltaproteobacteria.</title>
        <authorList>
            <person name="Badalamenti J.P."/>
            <person name="Krajmalnik-Brown R."/>
            <person name="Torres C.I."/>
            <person name="Bond D.R."/>
        </authorList>
    </citation>
    <scope>NUCLEOTIDE SEQUENCE [LARGE SCALE GENOMIC DNA]</scope>
    <source>
        <strain evidence="2 3">Red1</strain>
    </source>
</reference>
<dbReference type="RefSeq" id="WP_040201462.1">
    <property type="nucleotide sequence ID" value="NZ_CP010311.1"/>
</dbReference>
<organism evidence="2 3">
    <name type="scientific">Geoalkalibacter subterraneus</name>
    <dbReference type="NCBI Taxonomy" id="483547"/>
    <lineage>
        <taxon>Bacteria</taxon>
        <taxon>Pseudomonadati</taxon>
        <taxon>Thermodesulfobacteriota</taxon>
        <taxon>Desulfuromonadia</taxon>
        <taxon>Desulfuromonadales</taxon>
        <taxon>Geoalkalibacteraceae</taxon>
        <taxon>Geoalkalibacter</taxon>
    </lineage>
</organism>
<dbReference type="HOGENOM" id="CLU_2193204_0_0_7"/>
<dbReference type="Gene3D" id="3.30.460.10">
    <property type="entry name" value="Beta Polymerase, domain 2"/>
    <property type="match status" value="1"/>
</dbReference>
<proteinExistence type="predicted"/>
<dbReference type="AlphaFoldDB" id="A0A0B5FSC7"/>
<evidence type="ECO:0000259" key="1">
    <source>
        <dbReference type="Pfam" id="PF01909"/>
    </source>
</evidence>
<sequence>MLKPDVRDAVIKYLNAVKDAGIEIEFAVAFGSQVKGGTHEWSDIDLLIVSPSFDSLQDRSAVNLLWRLTARVDSRIEPIPCGSRQWREDDSSVIIEIARKEGEILEAA</sequence>
<dbReference type="SUPFAM" id="SSF81301">
    <property type="entry name" value="Nucleotidyltransferase"/>
    <property type="match status" value="1"/>
</dbReference>
<evidence type="ECO:0000313" key="2">
    <source>
        <dbReference type="EMBL" id="AJF07544.1"/>
    </source>
</evidence>
<protein>
    <recommendedName>
        <fullName evidence="1">Polymerase nucleotidyl transferase domain-containing protein</fullName>
    </recommendedName>
</protein>
<gene>
    <name evidence="2" type="ORF">GSUB_14675</name>
</gene>
<dbReference type="EMBL" id="CP010311">
    <property type="protein sequence ID" value="AJF07544.1"/>
    <property type="molecule type" value="Genomic_DNA"/>
</dbReference>
<dbReference type="KEGG" id="gsb:GSUB_14675"/>
<dbReference type="CDD" id="cd05403">
    <property type="entry name" value="NT_KNTase_like"/>
    <property type="match status" value="1"/>
</dbReference>
<dbReference type="InterPro" id="IPR043519">
    <property type="entry name" value="NT_sf"/>
</dbReference>